<gene>
    <name evidence="8" type="ORF">N7468_000462</name>
</gene>
<dbReference type="SUPFAM" id="SSF53448">
    <property type="entry name" value="Nucleotide-diphospho-sugar transferases"/>
    <property type="match status" value="1"/>
</dbReference>
<evidence type="ECO:0000256" key="3">
    <source>
        <dbReference type="ARBA" id="ARBA00022679"/>
    </source>
</evidence>
<keyword evidence="3 8" id="KW-0808">Transferase</keyword>
<dbReference type="GO" id="GO:0016757">
    <property type="term" value="F:glycosyltransferase activity"/>
    <property type="evidence" value="ECO:0007669"/>
    <property type="project" value="UniProtKB-KW"/>
</dbReference>
<protein>
    <submittedName>
        <fullName evidence="8">Nucleotide-diphospho-sugar transferase</fullName>
    </submittedName>
</protein>
<keyword evidence="5 7" id="KW-1133">Transmembrane helix</keyword>
<evidence type="ECO:0000256" key="7">
    <source>
        <dbReference type="SAM" id="Phobius"/>
    </source>
</evidence>
<accession>A0A9W9PKC5</accession>
<dbReference type="OrthoDB" id="72851at2759"/>
<dbReference type="RefSeq" id="XP_058335790.1">
    <property type="nucleotide sequence ID" value="XM_058469759.1"/>
</dbReference>
<dbReference type="Pfam" id="PF13641">
    <property type="entry name" value="Glyco_tranf_2_3"/>
    <property type="match status" value="1"/>
</dbReference>
<evidence type="ECO:0000256" key="5">
    <source>
        <dbReference type="ARBA" id="ARBA00022989"/>
    </source>
</evidence>
<evidence type="ECO:0000256" key="1">
    <source>
        <dbReference type="ARBA" id="ARBA00004141"/>
    </source>
</evidence>
<dbReference type="PANTHER" id="PTHR43867">
    <property type="entry name" value="CELLULOSE SYNTHASE CATALYTIC SUBUNIT A [UDP-FORMING]"/>
    <property type="match status" value="1"/>
</dbReference>
<keyword evidence="9" id="KW-1185">Reference proteome</keyword>
<keyword evidence="2" id="KW-0328">Glycosyltransferase</keyword>
<sequence length="655" mass="73175">MSSGFNSSRERAFWMGSDRPELQDGTGKLRELHFQDPELPYSGRPGVRAKHRLPTGRLPLFQLVGPSEPDSIAIFLPLLLFGMAQVEYDIRTIPETAAPRSLCLRFADKWTTPVAKVAKAVALFYLFVRAFFLFFGASWWSWATFYFECVVAFETHRNQAIVIAAHNYGDPNTGQHRERLRLLHSRDQGTDLPLVDILITCCGERAEVILDTYHSRIQSTAGQHVFSKAGNLNYALFDIQGPMKQPPEFITVLDADFIPAPHFLRATLPHLLRHPQLAIVGACQDFYNLPLDDPLDQSLDDWQRRLVPQLNQFGACFHGHSGAVIRRSILMEQGGFPTISFSEDVLISNILLGSGFQIISLPEMLQLGRSPESLQGHIAQRTRWGVGLIQLMLCLKNTPQNPVPANLRWGIAYQSAVILFVLVNRTAMQIFVPLALFSGQPLVPASSPLQFKGQGILALMFVASGWLFDWLFTAKSGFHGFVFGDQREIWLSWRYLVVLFKYLFDKPRSSGSAVTGSTLNPWNHNDTGDRFAGLKRDLWDAGVMVNVLSFFASDTGGILVGLAWPPILHMCYLIISSNWIPLACTFSPPVWENPMTAAMKPGDMDSRAMFSQTDLQRTLRPAGTRPPLGRANHYALLPVILVGLGLAVLSYCFGD</sequence>
<reference evidence="8" key="1">
    <citation type="submission" date="2022-11" db="EMBL/GenBank/DDBJ databases">
        <authorList>
            <person name="Petersen C."/>
        </authorList>
    </citation>
    <scope>NUCLEOTIDE SEQUENCE</scope>
    <source>
        <strain evidence="8">IBT 19713</strain>
    </source>
</reference>
<evidence type="ECO:0000313" key="8">
    <source>
        <dbReference type="EMBL" id="KAJ5249011.1"/>
    </source>
</evidence>
<evidence type="ECO:0000313" key="9">
    <source>
        <dbReference type="Proteomes" id="UP001150941"/>
    </source>
</evidence>
<dbReference type="GO" id="GO:0016020">
    <property type="term" value="C:membrane"/>
    <property type="evidence" value="ECO:0007669"/>
    <property type="project" value="UniProtKB-SubCell"/>
</dbReference>
<comment type="subcellular location">
    <subcellularLocation>
        <location evidence="1">Membrane</location>
        <topology evidence="1">Multi-pass membrane protein</topology>
    </subcellularLocation>
</comment>
<dbReference type="InterPro" id="IPR029044">
    <property type="entry name" value="Nucleotide-diphossugar_trans"/>
</dbReference>
<dbReference type="PANTHER" id="PTHR43867:SF7">
    <property type="entry name" value="CELLULOSE SYNTHASE (EUROFUNG)"/>
    <property type="match status" value="1"/>
</dbReference>
<evidence type="ECO:0000256" key="6">
    <source>
        <dbReference type="ARBA" id="ARBA00023136"/>
    </source>
</evidence>
<evidence type="ECO:0000256" key="2">
    <source>
        <dbReference type="ARBA" id="ARBA00022676"/>
    </source>
</evidence>
<dbReference type="Proteomes" id="UP001150941">
    <property type="component" value="Unassembled WGS sequence"/>
</dbReference>
<evidence type="ECO:0000256" key="4">
    <source>
        <dbReference type="ARBA" id="ARBA00022692"/>
    </source>
</evidence>
<comment type="caution">
    <text evidence="8">The sequence shown here is derived from an EMBL/GenBank/DDBJ whole genome shotgun (WGS) entry which is preliminary data.</text>
</comment>
<reference evidence="8" key="2">
    <citation type="journal article" date="2023" name="IMA Fungus">
        <title>Comparative genomic study of the Penicillium genus elucidates a diverse pangenome and 15 lateral gene transfer events.</title>
        <authorList>
            <person name="Petersen C."/>
            <person name="Sorensen T."/>
            <person name="Nielsen M.R."/>
            <person name="Sondergaard T.E."/>
            <person name="Sorensen J.L."/>
            <person name="Fitzpatrick D.A."/>
            <person name="Frisvad J.C."/>
            <person name="Nielsen K.L."/>
        </authorList>
    </citation>
    <scope>NUCLEOTIDE SEQUENCE</scope>
    <source>
        <strain evidence="8">IBT 19713</strain>
    </source>
</reference>
<keyword evidence="6 7" id="KW-0472">Membrane</keyword>
<proteinExistence type="predicted"/>
<feature type="transmembrane region" description="Helical" evidence="7">
    <location>
        <begin position="122"/>
        <end position="142"/>
    </location>
</feature>
<keyword evidence="4 7" id="KW-0812">Transmembrane</keyword>
<dbReference type="AlphaFoldDB" id="A0A9W9PKC5"/>
<feature type="transmembrane region" description="Helical" evidence="7">
    <location>
        <begin position="634"/>
        <end position="654"/>
    </location>
</feature>
<organism evidence="8 9">
    <name type="scientific">Penicillium chermesinum</name>
    <dbReference type="NCBI Taxonomy" id="63820"/>
    <lineage>
        <taxon>Eukaryota</taxon>
        <taxon>Fungi</taxon>
        <taxon>Dikarya</taxon>
        <taxon>Ascomycota</taxon>
        <taxon>Pezizomycotina</taxon>
        <taxon>Eurotiomycetes</taxon>
        <taxon>Eurotiomycetidae</taxon>
        <taxon>Eurotiales</taxon>
        <taxon>Aspergillaceae</taxon>
        <taxon>Penicillium</taxon>
    </lineage>
</organism>
<dbReference type="InterPro" id="IPR050321">
    <property type="entry name" value="Glycosyltr_2/OpgH_subfam"/>
</dbReference>
<dbReference type="EMBL" id="JAPQKS010000001">
    <property type="protein sequence ID" value="KAJ5249011.1"/>
    <property type="molecule type" value="Genomic_DNA"/>
</dbReference>
<name>A0A9W9PKC5_9EURO</name>
<dbReference type="GeneID" id="83197062"/>
<dbReference type="Gene3D" id="3.90.550.10">
    <property type="entry name" value="Spore Coat Polysaccharide Biosynthesis Protein SpsA, Chain A"/>
    <property type="match status" value="1"/>
</dbReference>